<dbReference type="AlphaFoldDB" id="A0A2T4UCZ3"/>
<dbReference type="RefSeq" id="WP_107570413.1">
    <property type="nucleotide sequence ID" value="NZ_PYYB01000003.1"/>
</dbReference>
<gene>
    <name evidence="2" type="ORF">C7Y72_17050</name>
</gene>
<feature type="region of interest" description="Disordered" evidence="1">
    <location>
        <begin position="28"/>
        <end position="47"/>
    </location>
</feature>
<comment type="caution">
    <text evidence="2">The sequence shown here is derived from an EMBL/GenBank/DDBJ whole genome shotgun (WGS) entry which is preliminary data.</text>
</comment>
<accession>A0A2T4UCZ3</accession>
<evidence type="ECO:0000313" key="2">
    <source>
        <dbReference type="EMBL" id="PTL55370.1"/>
    </source>
</evidence>
<proteinExistence type="predicted"/>
<keyword evidence="3" id="KW-1185">Reference proteome</keyword>
<sequence>MNSSSFSLASERLRSDGLAPSEEIAKVEGHLDSRTQGQPIEASEVARRLRIGEDTTTRILEGHVTCGTLYSRHHAKCPRCSTLHPLDEFRHKRDSGDDYSCTSCDADLLDPEKPSTEVAAYYLR</sequence>
<reference evidence="2 3" key="1">
    <citation type="submission" date="2018-03" db="EMBL/GenBank/DDBJ databases">
        <title>Aquarubrobacter algicola gen. nov., sp. nov., a novel actinobacterium isolated from shallow eutrophic lake during the end of cyanobacterial harmful algal blooms.</title>
        <authorList>
            <person name="Chun S.J."/>
        </authorList>
    </citation>
    <scope>NUCLEOTIDE SEQUENCE [LARGE SCALE GENOMIC DNA]</scope>
    <source>
        <strain evidence="2 3">Seoho-28</strain>
    </source>
</reference>
<protein>
    <submittedName>
        <fullName evidence="2">Uncharacterized protein</fullName>
    </submittedName>
</protein>
<name>A0A2T4UCZ3_9ACTN</name>
<evidence type="ECO:0000313" key="3">
    <source>
        <dbReference type="Proteomes" id="UP000240739"/>
    </source>
</evidence>
<organism evidence="2 3">
    <name type="scientific">Paraconexibacter algicola</name>
    <dbReference type="NCBI Taxonomy" id="2133960"/>
    <lineage>
        <taxon>Bacteria</taxon>
        <taxon>Bacillati</taxon>
        <taxon>Actinomycetota</taxon>
        <taxon>Thermoleophilia</taxon>
        <taxon>Solirubrobacterales</taxon>
        <taxon>Paraconexibacteraceae</taxon>
        <taxon>Paraconexibacter</taxon>
    </lineage>
</organism>
<dbReference type="EMBL" id="PYYB01000003">
    <property type="protein sequence ID" value="PTL55370.1"/>
    <property type="molecule type" value="Genomic_DNA"/>
</dbReference>
<dbReference type="Proteomes" id="UP000240739">
    <property type="component" value="Unassembled WGS sequence"/>
</dbReference>
<feature type="region of interest" description="Disordered" evidence="1">
    <location>
        <begin position="1"/>
        <end position="21"/>
    </location>
</feature>
<evidence type="ECO:0000256" key="1">
    <source>
        <dbReference type="SAM" id="MobiDB-lite"/>
    </source>
</evidence>